<evidence type="ECO:0000313" key="2">
    <source>
        <dbReference type="Proteomes" id="UP000308671"/>
    </source>
</evidence>
<proteinExistence type="predicted"/>
<dbReference type="EMBL" id="PQXL01000570">
    <property type="protein sequence ID" value="THV44833.1"/>
    <property type="molecule type" value="Genomic_DNA"/>
</dbReference>
<dbReference type="OrthoDB" id="5404738at2759"/>
<protein>
    <submittedName>
        <fullName evidence="1">Uncharacterized protein</fullName>
    </submittedName>
</protein>
<reference evidence="1 2" key="1">
    <citation type="submission" date="2017-12" db="EMBL/GenBank/DDBJ databases">
        <title>Comparative genomics of Botrytis spp.</title>
        <authorList>
            <person name="Valero-Jimenez C.A."/>
            <person name="Tapia P."/>
            <person name="Veloso J."/>
            <person name="Silva-Moreno E."/>
            <person name="Staats M."/>
            <person name="Valdes J.H."/>
            <person name="Van Kan J.A.L."/>
        </authorList>
    </citation>
    <scope>NUCLEOTIDE SEQUENCE [LARGE SCALE GENOMIC DNA]</scope>
    <source>
        <strain evidence="1 2">MUCL435</strain>
    </source>
</reference>
<sequence>MNNYSPTAEIPVISPRRRRIIQAFETGTRLEFMMELYKMADEDLTGFNIAPFGNHKHPRKSCLSTMINDRDSGDLSMLKILMVLPDEIIKSLILNTIGSRYQLEPDFRDLFPQMDHSSGICLNTILSGHHPGKGLTGQEWAAVVSKITTYVAGQGIMITGNSTNAEIEAAREASSIDNAYGDRPTLDKKKFEPYRGHRYWMNHGQITQMFCRELRNRSNQTLDPSQTIRQIQSPCEIGLSHDMQVRVKNHQPDSGLRNTVKIWGLVLSCLSVANINFTVVSIPVLKVWDRSLIGKAEILITFLAGSSFDEGGFNASQPGANRNLEFPERLRNEEIDVFHDNETFLDNLREGEEHLSQNQNILNKLKKFDIDVESHKLYDAKDNLRELKDTRREQSKLIETSSNRVENFDDSKIQDIKDATHRIERRFQFADKLDDWLNKTNPREKPGT</sequence>
<keyword evidence="2" id="KW-1185">Reference proteome</keyword>
<organism evidence="1 2">
    <name type="scientific">Botrytis galanthina</name>
    <dbReference type="NCBI Taxonomy" id="278940"/>
    <lineage>
        <taxon>Eukaryota</taxon>
        <taxon>Fungi</taxon>
        <taxon>Dikarya</taxon>
        <taxon>Ascomycota</taxon>
        <taxon>Pezizomycotina</taxon>
        <taxon>Leotiomycetes</taxon>
        <taxon>Helotiales</taxon>
        <taxon>Sclerotiniaceae</taxon>
        <taxon>Botrytis</taxon>
    </lineage>
</organism>
<dbReference type="AlphaFoldDB" id="A0A4S8QJ56"/>
<evidence type="ECO:0000313" key="1">
    <source>
        <dbReference type="EMBL" id="THV44833.1"/>
    </source>
</evidence>
<comment type="caution">
    <text evidence="1">The sequence shown here is derived from an EMBL/GenBank/DDBJ whole genome shotgun (WGS) entry which is preliminary data.</text>
</comment>
<accession>A0A4S8QJ56</accession>
<name>A0A4S8QJ56_9HELO</name>
<gene>
    <name evidence="1" type="ORF">BGAL_0571g00070</name>
</gene>
<dbReference type="Proteomes" id="UP000308671">
    <property type="component" value="Unassembled WGS sequence"/>
</dbReference>